<dbReference type="Pfam" id="PF00593">
    <property type="entry name" value="TonB_dep_Rec_b-barrel"/>
    <property type="match status" value="1"/>
</dbReference>
<dbReference type="Pfam" id="PF13620">
    <property type="entry name" value="CarboxypepD_reg"/>
    <property type="match status" value="1"/>
</dbReference>
<evidence type="ECO:0000313" key="12">
    <source>
        <dbReference type="Proteomes" id="UP000601361"/>
    </source>
</evidence>
<keyword evidence="3" id="KW-1134">Transmembrane beta strand</keyword>
<organism evidence="11 12">
    <name type="scientific">Hymenobacter glacieicola</name>
    <dbReference type="NCBI Taxonomy" id="1562124"/>
    <lineage>
        <taxon>Bacteria</taxon>
        <taxon>Pseudomonadati</taxon>
        <taxon>Bacteroidota</taxon>
        <taxon>Cytophagia</taxon>
        <taxon>Cytophagales</taxon>
        <taxon>Hymenobacteraceae</taxon>
        <taxon>Hymenobacter</taxon>
    </lineage>
</organism>
<evidence type="ECO:0000259" key="10">
    <source>
        <dbReference type="Pfam" id="PF00593"/>
    </source>
</evidence>
<dbReference type="EMBL" id="BMGS01000006">
    <property type="protein sequence ID" value="GGG47550.1"/>
    <property type="molecule type" value="Genomic_DNA"/>
</dbReference>
<keyword evidence="2" id="KW-0813">Transport</keyword>
<dbReference type="InterPro" id="IPR000531">
    <property type="entry name" value="Beta-barrel_TonB"/>
</dbReference>
<dbReference type="Proteomes" id="UP000601361">
    <property type="component" value="Unassembled WGS sequence"/>
</dbReference>
<keyword evidence="5" id="KW-0732">Signal</keyword>
<keyword evidence="8 11" id="KW-0675">Receptor</keyword>
<dbReference type="PANTHER" id="PTHR30069:SF29">
    <property type="entry name" value="HEMOGLOBIN AND HEMOGLOBIN-HAPTOGLOBIN-BINDING PROTEIN 1-RELATED"/>
    <property type="match status" value="1"/>
</dbReference>
<sequence>MAYTLAATPMKRLLLLAFLLLAPALLLLAQPTTILSGTVRDASGQPLPGANVFLKTTFDGATTDSLGRFRFETQAAGSYVLQASLLGFVPVERPVGLSGPPVRLELVLKSTPHALGSVLITAGAFEASDEHRSAALNTRDIQTTAGALADVAAAFNTLPGTTRVGEDGMLFVRGGAASETKVYMDGLLVQNPYNATVAAVPARGRFSPSLFKGTVFSTGGYSAQYGQALSGVLLLNSTDLAPETQTGLSVSSLFVGASHVKRWARTSLDATVDYTNLTPYQRLLPQNVTWFQSPRGLTTSLGLRHHTGPAGMLKVYGRWSQQQFRIGQPSPEPAGRQTVGLRNGNGYLNATFRSPLRRGWSVQTGLGLSLDNQHLAPDTVRIGTREQAVVGRLVLINDSAAARWNVKIGAEVLVQNVQQQVQPSAALATVYTPSFLEQRAAGFVESDFQLTDRLAGRLGARTEYSALLNRWNAAPRLALAYQTTKNSSVSGAYGRFYQSPDNALLLVQPRLRFEQATHSVLTYQYARDRQLLQAEAYYKTYRHLTRYDGQNARHPQAYDNGGTGYARGLDVLWRDRKTIKNLEYYLSYGFLDTKRQYRHDPVAAVPTFAARHSLSVVGKYWVQPLHTLFGATYSYGSPRRYHDLNDLEHGYNQGQLPSYQDLSLNASYITRLLGQYTILHLAATNVLGRPNVFGYRYAAQPDASGFYNRVALTPTAPRMLFVALFISINKQRALDLNERPE</sequence>
<name>A0ABQ1WYS2_9BACT</name>
<accession>A0ABQ1WYS2</accession>
<feature type="domain" description="TonB-dependent receptor-like beta-barrel" evidence="10">
    <location>
        <begin position="273"/>
        <end position="668"/>
    </location>
</feature>
<evidence type="ECO:0000256" key="4">
    <source>
        <dbReference type="ARBA" id="ARBA00022692"/>
    </source>
</evidence>
<comment type="caution">
    <text evidence="11">The sequence shown here is derived from an EMBL/GenBank/DDBJ whole genome shotgun (WGS) entry which is preliminary data.</text>
</comment>
<dbReference type="SUPFAM" id="SSF56935">
    <property type="entry name" value="Porins"/>
    <property type="match status" value="1"/>
</dbReference>
<gene>
    <name evidence="11" type="ORF">GCM10011378_24670</name>
</gene>
<evidence type="ECO:0000313" key="11">
    <source>
        <dbReference type="EMBL" id="GGG47550.1"/>
    </source>
</evidence>
<keyword evidence="4" id="KW-0812">Transmembrane</keyword>
<dbReference type="Gene3D" id="2.40.170.20">
    <property type="entry name" value="TonB-dependent receptor, beta-barrel domain"/>
    <property type="match status" value="1"/>
</dbReference>
<evidence type="ECO:0000256" key="6">
    <source>
        <dbReference type="ARBA" id="ARBA00023077"/>
    </source>
</evidence>
<evidence type="ECO:0000256" key="7">
    <source>
        <dbReference type="ARBA" id="ARBA00023136"/>
    </source>
</evidence>
<evidence type="ECO:0000256" key="9">
    <source>
        <dbReference type="ARBA" id="ARBA00023237"/>
    </source>
</evidence>
<proteinExistence type="predicted"/>
<keyword evidence="6" id="KW-0798">TonB box</keyword>
<evidence type="ECO:0000256" key="3">
    <source>
        <dbReference type="ARBA" id="ARBA00022452"/>
    </source>
</evidence>
<dbReference type="Gene3D" id="2.60.40.1120">
    <property type="entry name" value="Carboxypeptidase-like, regulatory domain"/>
    <property type="match status" value="1"/>
</dbReference>
<evidence type="ECO:0000256" key="1">
    <source>
        <dbReference type="ARBA" id="ARBA00004571"/>
    </source>
</evidence>
<dbReference type="SUPFAM" id="SSF49464">
    <property type="entry name" value="Carboxypeptidase regulatory domain-like"/>
    <property type="match status" value="1"/>
</dbReference>
<evidence type="ECO:0000256" key="2">
    <source>
        <dbReference type="ARBA" id="ARBA00022448"/>
    </source>
</evidence>
<keyword evidence="12" id="KW-1185">Reference proteome</keyword>
<dbReference type="PANTHER" id="PTHR30069">
    <property type="entry name" value="TONB-DEPENDENT OUTER MEMBRANE RECEPTOR"/>
    <property type="match status" value="1"/>
</dbReference>
<dbReference type="InterPro" id="IPR008969">
    <property type="entry name" value="CarboxyPept-like_regulatory"/>
</dbReference>
<keyword evidence="7" id="KW-0472">Membrane</keyword>
<protein>
    <submittedName>
        <fullName evidence="11">TonB-dependent receptor</fullName>
    </submittedName>
</protein>
<comment type="subcellular location">
    <subcellularLocation>
        <location evidence="1">Cell outer membrane</location>
        <topology evidence="1">Multi-pass membrane protein</topology>
    </subcellularLocation>
</comment>
<dbReference type="InterPro" id="IPR036942">
    <property type="entry name" value="Beta-barrel_TonB_sf"/>
</dbReference>
<evidence type="ECO:0000256" key="5">
    <source>
        <dbReference type="ARBA" id="ARBA00022729"/>
    </source>
</evidence>
<dbReference type="InterPro" id="IPR039426">
    <property type="entry name" value="TonB-dep_rcpt-like"/>
</dbReference>
<keyword evidence="9" id="KW-0998">Cell outer membrane</keyword>
<evidence type="ECO:0000256" key="8">
    <source>
        <dbReference type="ARBA" id="ARBA00023170"/>
    </source>
</evidence>
<reference evidence="12" key="1">
    <citation type="journal article" date="2019" name="Int. J. Syst. Evol. Microbiol.">
        <title>The Global Catalogue of Microorganisms (GCM) 10K type strain sequencing project: providing services to taxonomists for standard genome sequencing and annotation.</title>
        <authorList>
            <consortium name="The Broad Institute Genomics Platform"/>
            <consortium name="The Broad Institute Genome Sequencing Center for Infectious Disease"/>
            <person name="Wu L."/>
            <person name="Ma J."/>
        </authorList>
    </citation>
    <scope>NUCLEOTIDE SEQUENCE [LARGE SCALE GENOMIC DNA]</scope>
    <source>
        <strain evidence="12">CGMCC 1.12990</strain>
    </source>
</reference>